<evidence type="ECO:0000313" key="2">
    <source>
        <dbReference type="Proteomes" id="UP001501598"/>
    </source>
</evidence>
<dbReference type="EMBL" id="BAABGT010000079">
    <property type="protein sequence ID" value="GAA4554013.1"/>
    <property type="molecule type" value="Genomic_DNA"/>
</dbReference>
<gene>
    <name evidence="1" type="ORF">GCM10023175_51150</name>
</gene>
<organism evidence="1 2">
    <name type="scientific">Pseudonocardia xishanensis</name>
    <dbReference type="NCBI Taxonomy" id="630995"/>
    <lineage>
        <taxon>Bacteria</taxon>
        <taxon>Bacillati</taxon>
        <taxon>Actinomycetota</taxon>
        <taxon>Actinomycetes</taxon>
        <taxon>Pseudonocardiales</taxon>
        <taxon>Pseudonocardiaceae</taxon>
        <taxon>Pseudonocardia</taxon>
    </lineage>
</organism>
<proteinExistence type="predicted"/>
<comment type="caution">
    <text evidence="1">The sequence shown here is derived from an EMBL/GenBank/DDBJ whole genome shotgun (WGS) entry which is preliminary data.</text>
</comment>
<protein>
    <recommendedName>
        <fullName evidence="3">NUDIX domain-containing protein</fullName>
    </recommendedName>
</protein>
<evidence type="ECO:0008006" key="3">
    <source>
        <dbReference type="Google" id="ProtNLM"/>
    </source>
</evidence>
<sequence>MALASILSAMPDLLQRTLAQHSPDQFGYCRECREASGIAAPWPCAAREVAEEAQYIQRGGLPGTLGGRHRNRV</sequence>
<reference evidence="2" key="1">
    <citation type="journal article" date="2019" name="Int. J. Syst. Evol. Microbiol.">
        <title>The Global Catalogue of Microorganisms (GCM) 10K type strain sequencing project: providing services to taxonomists for standard genome sequencing and annotation.</title>
        <authorList>
            <consortium name="The Broad Institute Genomics Platform"/>
            <consortium name="The Broad Institute Genome Sequencing Center for Infectious Disease"/>
            <person name="Wu L."/>
            <person name="Ma J."/>
        </authorList>
    </citation>
    <scope>NUCLEOTIDE SEQUENCE [LARGE SCALE GENOMIC DNA]</scope>
    <source>
        <strain evidence="2">JCM 17906</strain>
    </source>
</reference>
<evidence type="ECO:0000313" key="1">
    <source>
        <dbReference type="EMBL" id="GAA4554013.1"/>
    </source>
</evidence>
<dbReference type="Proteomes" id="UP001501598">
    <property type="component" value="Unassembled WGS sequence"/>
</dbReference>
<keyword evidence="2" id="KW-1185">Reference proteome</keyword>
<accession>A0ABP8RXW5</accession>
<name>A0ABP8RXW5_9PSEU</name>